<feature type="transmembrane region" description="Helical" evidence="11">
    <location>
        <begin position="6"/>
        <end position="25"/>
    </location>
</feature>
<evidence type="ECO:0000256" key="9">
    <source>
        <dbReference type="ARBA" id="ARBA00023136"/>
    </source>
</evidence>
<sequence>MNIASFLGDVAHMGAIFVLLGGILHKKSAEGISGKMQVLYAIVFTTRYLDLLSYFDYYLIFMKIFYILVSYLSVYLIYIVYKKTYERAHDKFWIETLIVLCLGLGLLETYDITIPEEVLWAFSRYLESVTFIPQIYFTYKKEIKTNMITYYTIALILYRAFYIINWIIDYNEERLFDAFVVYPGIVQFFSYFIYFLLPRDVAKPVLPTIIEQTTPSADNIHRSCTFHRQESLLEPPLLKRNAASYTSIYTIGMDGRNITPNGSVSNMNLVKIEEARY</sequence>
<evidence type="ECO:0000256" key="10">
    <source>
        <dbReference type="ARBA" id="ARBA00023170"/>
    </source>
</evidence>
<keyword evidence="8 11" id="KW-1133">Transmembrane helix</keyword>
<dbReference type="PRINTS" id="PR00660">
    <property type="entry name" value="ERLUMENR"/>
</dbReference>
<keyword evidence="5" id="KW-0256">Endoplasmic reticulum</keyword>
<reference evidence="12" key="1">
    <citation type="journal article" date="2015" name="J. Med. Entomol.">
        <title>A Deep Insight Into the Sialotranscriptome of the Chagas Disease Vector, Panstrongylus megistus (Hemiptera: Heteroptera).</title>
        <authorList>
            <person name="Ribeiro J.M."/>
            <person name="Schwarz A."/>
            <person name="Francischetti I.M."/>
        </authorList>
    </citation>
    <scope>NUCLEOTIDE SEQUENCE</scope>
    <source>
        <tissue evidence="12">Salivary glands</tissue>
    </source>
</reference>
<dbReference type="PROSITE" id="PS00951">
    <property type="entry name" value="ER_LUMEN_RECEPTOR_1"/>
    <property type="match status" value="1"/>
</dbReference>
<comment type="similarity">
    <text evidence="2">Belongs to the ERD2 family.</text>
</comment>
<feature type="transmembrane region" description="Helical" evidence="11">
    <location>
        <begin position="92"/>
        <end position="112"/>
    </location>
</feature>
<dbReference type="PANTHER" id="PTHR10585">
    <property type="entry name" value="ER LUMEN PROTEIN RETAINING RECEPTOR"/>
    <property type="match status" value="1"/>
</dbReference>
<comment type="subcellular location">
    <subcellularLocation>
        <location evidence="1">Endoplasmic reticulum membrane</location>
        <topology evidence="1">Multi-pass membrane protein</topology>
    </subcellularLocation>
</comment>
<feature type="transmembrane region" description="Helical" evidence="11">
    <location>
        <begin position="180"/>
        <end position="197"/>
    </location>
</feature>
<evidence type="ECO:0000313" key="12">
    <source>
        <dbReference type="EMBL" id="JAC86408.1"/>
    </source>
</evidence>
<proteinExistence type="evidence at transcript level"/>
<evidence type="ECO:0000256" key="1">
    <source>
        <dbReference type="ARBA" id="ARBA00004477"/>
    </source>
</evidence>
<dbReference type="GO" id="GO:0005789">
    <property type="term" value="C:endoplasmic reticulum membrane"/>
    <property type="evidence" value="ECO:0007669"/>
    <property type="project" value="UniProtKB-SubCell"/>
</dbReference>
<dbReference type="GO" id="GO:0006621">
    <property type="term" value="P:protein retention in ER lumen"/>
    <property type="evidence" value="ECO:0007669"/>
    <property type="project" value="InterPro"/>
</dbReference>
<evidence type="ECO:0000256" key="6">
    <source>
        <dbReference type="ARBA" id="ARBA00022892"/>
    </source>
</evidence>
<evidence type="ECO:0000256" key="7">
    <source>
        <dbReference type="ARBA" id="ARBA00022927"/>
    </source>
</evidence>
<keyword evidence="10 12" id="KW-0675">Receptor</keyword>
<dbReference type="GO" id="GO:0046923">
    <property type="term" value="F:ER retention sequence binding"/>
    <property type="evidence" value="ECO:0007669"/>
    <property type="project" value="InterPro"/>
</dbReference>
<accession>A0A069DQT5</accession>
<dbReference type="GO" id="GO:0015031">
    <property type="term" value="P:protein transport"/>
    <property type="evidence" value="ECO:0007669"/>
    <property type="project" value="UniProtKB-KW"/>
</dbReference>
<organism evidence="12">
    <name type="scientific">Panstrongylus megistus</name>
    <dbReference type="NCBI Taxonomy" id="65343"/>
    <lineage>
        <taxon>Eukaryota</taxon>
        <taxon>Metazoa</taxon>
        <taxon>Ecdysozoa</taxon>
        <taxon>Arthropoda</taxon>
        <taxon>Hexapoda</taxon>
        <taxon>Insecta</taxon>
        <taxon>Pterygota</taxon>
        <taxon>Neoptera</taxon>
        <taxon>Paraneoptera</taxon>
        <taxon>Hemiptera</taxon>
        <taxon>Heteroptera</taxon>
        <taxon>Panheteroptera</taxon>
        <taxon>Cimicomorpha</taxon>
        <taxon>Reduviidae</taxon>
        <taxon>Triatominae</taxon>
        <taxon>Panstrongylus</taxon>
    </lineage>
</organism>
<feature type="transmembrane region" description="Helical" evidence="11">
    <location>
        <begin position="148"/>
        <end position="168"/>
    </location>
</feature>
<keyword evidence="9 11" id="KW-0472">Membrane</keyword>
<dbReference type="InterPro" id="IPR000133">
    <property type="entry name" value="ER_ret_rcpt"/>
</dbReference>
<keyword evidence="6" id="KW-0931">ER-Golgi transport</keyword>
<dbReference type="Pfam" id="PF00810">
    <property type="entry name" value="ER_lumen_recept"/>
    <property type="match status" value="1"/>
</dbReference>
<evidence type="ECO:0000256" key="8">
    <source>
        <dbReference type="ARBA" id="ARBA00022989"/>
    </source>
</evidence>
<name>A0A069DQT5_9HEMI</name>
<evidence type="ECO:0000256" key="4">
    <source>
        <dbReference type="ARBA" id="ARBA00022692"/>
    </source>
</evidence>
<keyword evidence="3" id="KW-0813">Transport</keyword>
<keyword evidence="7" id="KW-0653">Protein transport</keyword>
<dbReference type="GO" id="GO:0016192">
    <property type="term" value="P:vesicle-mediated transport"/>
    <property type="evidence" value="ECO:0007669"/>
    <property type="project" value="UniProtKB-KW"/>
</dbReference>
<evidence type="ECO:0000256" key="2">
    <source>
        <dbReference type="ARBA" id="ARBA00010120"/>
    </source>
</evidence>
<dbReference type="EMBL" id="GBGD01002481">
    <property type="protein sequence ID" value="JAC86408.1"/>
    <property type="molecule type" value="mRNA"/>
</dbReference>
<feature type="transmembrane region" description="Helical" evidence="11">
    <location>
        <begin position="61"/>
        <end position="80"/>
    </location>
</feature>
<protein>
    <submittedName>
        <fullName evidence="12">Putative er lumen protein retaining receptor</fullName>
    </submittedName>
</protein>
<dbReference type="AlphaFoldDB" id="A0A069DQT5"/>
<evidence type="ECO:0000256" key="5">
    <source>
        <dbReference type="ARBA" id="ARBA00022824"/>
    </source>
</evidence>
<evidence type="ECO:0000256" key="11">
    <source>
        <dbReference type="SAM" id="Phobius"/>
    </source>
</evidence>
<keyword evidence="4 11" id="KW-0812">Transmembrane</keyword>
<evidence type="ECO:0000256" key="3">
    <source>
        <dbReference type="ARBA" id="ARBA00022448"/>
    </source>
</evidence>